<dbReference type="GO" id="GO:0005737">
    <property type="term" value="C:cytoplasm"/>
    <property type="evidence" value="ECO:0007669"/>
    <property type="project" value="TreeGrafter"/>
</dbReference>
<evidence type="ECO:0000313" key="10">
    <source>
        <dbReference type="EMBL" id="QLQ40473.1"/>
    </source>
</evidence>
<dbReference type="FunFam" id="3.30.559.10:FF:000007">
    <property type="entry name" value="Dihydrolipoamide acetyltransferase component of pyruvate dehydrogenase complex"/>
    <property type="match status" value="1"/>
</dbReference>
<dbReference type="InterPro" id="IPR001078">
    <property type="entry name" value="2-oxoacid_DH_actylTfrase"/>
</dbReference>
<dbReference type="PANTHER" id="PTHR43178">
    <property type="entry name" value="DIHYDROLIPOAMIDE ACETYLTRANSFERASE COMPONENT OF PYRUVATE DEHYDROGENASE COMPLEX"/>
    <property type="match status" value="1"/>
</dbReference>
<reference evidence="11" key="1">
    <citation type="submission" date="2020-07" db="EMBL/GenBank/DDBJ databases">
        <title>A new Micromonospora strain with potent antibiotic activity isolated from the microbiome of a mid-Atlantic deep-sea sponge.</title>
        <authorList>
            <person name="Back C.R."/>
            <person name="Stennett H.L."/>
            <person name="Williams S.E."/>
            <person name="Wang L."/>
            <person name="Ojeda Gomez J."/>
            <person name="Abdulle O.M."/>
            <person name="Duffy T."/>
            <person name="Hendry K.R."/>
            <person name="Powell D."/>
            <person name="Stach J.E."/>
            <person name="Essex-Lopresti A.E."/>
            <person name="Willis C.L."/>
            <person name="Curnow P."/>
            <person name="Race P.R."/>
        </authorList>
    </citation>
    <scope>NUCLEOTIDE SEQUENCE [LARGE SCALE GENOMIC DNA]</scope>
    <source>
        <strain evidence="11">28ISP2-46</strain>
    </source>
</reference>
<keyword evidence="3 6" id="KW-0808">Transferase</keyword>
<dbReference type="SUPFAM" id="SSF52777">
    <property type="entry name" value="CoA-dependent acyltransferases"/>
    <property type="match status" value="1"/>
</dbReference>
<evidence type="ECO:0000259" key="9">
    <source>
        <dbReference type="PROSITE" id="PS51826"/>
    </source>
</evidence>
<dbReference type="Gene3D" id="3.30.559.10">
    <property type="entry name" value="Chloramphenicol acetyltransferase-like domain"/>
    <property type="match status" value="1"/>
</dbReference>
<dbReference type="PROSITE" id="PS50968">
    <property type="entry name" value="BIOTINYL_LIPOYL"/>
    <property type="match status" value="1"/>
</dbReference>
<evidence type="ECO:0000256" key="7">
    <source>
        <dbReference type="SAM" id="MobiDB-lite"/>
    </source>
</evidence>
<proteinExistence type="inferred from homology"/>
<accession>A0A7L6BET8</accession>
<evidence type="ECO:0000256" key="3">
    <source>
        <dbReference type="ARBA" id="ARBA00022679"/>
    </source>
</evidence>
<evidence type="ECO:0000256" key="5">
    <source>
        <dbReference type="ARBA" id="ARBA00023315"/>
    </source>
</evidence>
<evidence type="ECO:0000256" key="2">
    <source>
        <dbReference type="ARBA" id="ARBA00007317"/>
    </source>
</evidence>
<keyword evidence="4 6" id="KW-0450">Lipoyl</keyword>
<dbReference type="InterPro" id="IPR000089">
    <property type="entry name" value="Biotin_lipoyl"/>
</dbReference>
<comment type="similarity">
    <text evidence="2 6">Belongs to the 2-oxoacid dehydrogenase family.</text>
</comment>
<dbReference type="PROSITE" id="PS51826">
    <property type="entry name" value="PSBD"/>
    <property type="match status" value="1"/>
</dbReference>
<gene>
    <name evidence="10" type="ORF">H1D33_22855</name>
</gene>
<dbReference type="EMBL" id="CP059322">
    <property type="protein sequence ID" value="QLQ40473.1"/>
    <property type="molecule type" value="Genomic_DNA"/>
</dbReference>
<dbReference type="Pfam" id="PF00364">
    <property type="entry name" value="Biotin_lipoyl"/>
    <property type="match status" value="1"/>
</dbReference>
<dbReference type="RefSeq" id="WP_181572832.1">
    <property type="nucleotide sequence ID" value="NZ_CP059322.2"/>
</dbReference>
<comment type="cofactor">
    <cofactor evidence="1 6">
        <name>(R)-lipoate</name>
        <dbReference type="ChEBI" id="CHEBI:83088"/>
    </cofactor>
</comment>
<dbReference type="InterPro" id="IPR036625">
    <property type="entry name" value="E3-bd_dom_sf"/>
</dbReference>
<dbReference type="SUPFAM" id="SSF47005">
    <property type="entry name" value="Peripheral subunit-binding domain of 2-oxo acid dehydrogenase complex"/>
    <property type="match status" value="1"/>
</dbReference>
<feature type="region of interest" description="Disordered" evidence="7">
    <location>
        <begin position="108"/>
        <end position="165"/>
    </location>
</feature>
<reference evidence="10 11" key="2">
    <citation type="journal article" date="2021" name="Mar. Drugs">
        <title>A New Micromonospora Strain with Antibiotic Activity Isolated from the Microbiome of a Mid-Atlantic Deep-Sea Sponge.</title>
        <authorList>
            <person name="Back C.R."/>
            <person name="Stennett H.L."/>
            <person name="Williams S.E."/>
            <person name="Wang L."/>
            <person name="Ojeda Gomez J."/>
            <person name="Abdulle O.M."/>
            <person name="Duffy T."/>
            <person name="Neal C."/>
            <person name="Mantell J."/>
            <person name="Jepson M.A."/>
            <person name="Hendry K.R."/>
            <person name="Powell D."/>
            <person name="Stach J.E.M."/>
            <person name="Essex-Lopresti A.E."/>
            <person name="Willis C.L."/>
            <person name="Curnow P."/>
            <person name="Race P.R."/>
        </authorList>
    </citation>
    <scope>NUCLEOTIDE SEQUENCE [LARGE SCALE GENOMIC DNA]</scope>
    <source>
        <strain evidence="10 11">28ISP2-46</strain>
    </source>
</reference>
<dbReference type="InterPro" id="IPR050743">
    <property type="entry name" value="2-oxoacid_DH_E2_comp"/>
</dbReference>
<dbReference type="InterPro" id="IPR003016">
    <property type="entry name" value="2-oxoA_DH_lipoyl-BS"/>
</dbReference>
<dbReference type="Gene3D" id="4.10.320.10">
    <property type="entry name" value="E3-binding domain"/>
    <property type="match status" value="1"/>
</dbReference>
<dbReference type="GO" id="GO:0031405">
    <property type="term" value="F:lipoic acid binding"/>
    <property type="evidence" value="ECO:0007669"/>
    <property type="project" value="TreeGrafter"/>
</dbReference>
<dbReference type="InterPro" id="IPR023213">
    <property type="entry name" value="CAT-like_dom_sf"/>
</dbReference>
<organism evidence="10 11">
    <name type="scientific">Micromonospora robiginosa</name>
    <dbReference type="NCBI Taxonomy" id="2749844"/>
    <lineage>
        <taxon>Bacteria</taxon>
        <taxon>Bacillati</taxon>
        <taxon>Actinomycetota</taxon>
        <taxon>Actinomycetes</taxon>
        <taxon>Micromonosporales</taxon>
        <taxon>Micromonosporaceae</taxon>
        <taxon>Micromonospora</taxon>
    </lineage>
</organism>
<protein>
    <recommendedName>
        <fullName evidence="6">Dihydrolipoamide acetyltransferase component of pyruvate dehydrogenase complex</fullName>
        <ecNumber evidence="6">2.3.1.-</ecNumber>
    </recommendedName>
</protein>
<dbReference type="Pfam" id="PF02817">
    <property type="entry name" value="E3_binding"/>
    <property type="match status" value="1"/>
</dbReference>
<dbReference type="Pfam" id="PF00198">
    <property type="entry name" value="2-oxoacid_dh"/>
    <property type="match status" value="1"/>
</dbReference>
<keyword evidence="11" id="KW-1185">Reference proteome</keyword>
<dbReference type="KEGG" id="mfeu:H1D33_22855"/>
<dbReference type="Proteomes" id="UP000510844">
    <property type="component" value="Chromosome"/>
</dbReference>
<dbReference type="Gene3D" id="2.40.50.100">
    <property type="match status" value="1"/>
</dbReference>
<evidence type="ECO:0000256" key="6">
    <source>
        <dbReference type="RuleBase" id="RU003423"/>
    </source>
</evidence>
<evidence type="ECO:0000256" key="4">
    <source>
        <dbReference type="ARBA" id="ARBA00022823"/>
    </source>
</evidence>
<dbReference type="PROSITE" id="PS00189">
    <property type="entry name" value="LIPOYL"/>
    <property type="match status" value="1"/>
</dbReference>
<evidence type="ECO:0000313" key="11">
    <source>
        <dbReference type="Proteomes" id="UP000510844"/>
    </source>
</evidence>
<feature type="domain" description="Lipoyl-binding" evidence="8">
    <location>
        <begin position="9"/>
        <end position="84"/>
    </location>
</feature>
<dbReference type="EC" id="2.3.1.-" evidence="6"/>
<dbReference type="SUPFAM" id="SSF51230">
    <property type="entry name" value="Single hybrid motif"/>
    <property type="match status" value="1"/>
</dbReference>
<evidence type="ECO:0000259" key="8">
    <source>
        <dbReference type="PROSITE" id="PS50968"/>
    </source>
</evidence>
<dbReference type="CDD" id="cd06849">
    <property type="entry name" value="lipoyl_domain"/>
    <property type="match status" value="1"/>
</dbReference>
<feature type="domain" description="Peripheral subunit-binding (PSBD)" evidence="9">
    <location>
        <begin position="170"/>
        <end position="207"/>
    </location>
</feature>
<sequence length="462" mass="47746">MSESTAVGTRDFLLPDLGEGLSEAEIVEWRVAVGDVVTVDQIVVEVETAKAVVDVPCPYPGRVVALHGAAGEVRPVGQPLITIAPLDGDGAADPHATYREEERAGSGNVLIGYGTGHGGPARRRRRPRLAVAPEPGTPASADVGSGPARAAAERTPDPAGDGGPVSAPLVISPIVRRLAREHGVDLASLRGTGPGGVIRRADVETARTAPAARLAAVPDAPDAHVGLAPTGEGDVVVPLTGIRKVIADKLSRSRREIPEVTIWVDVDATGLLETRAAINAATPDAPVSILALLARVCLSGLRRYPQLNARVDTEGQRIVQSAGVHLGIAAQTDRGLVVPVLRDAQRLTTAELAAALAETTAAARAGTLPPGRLTGGTFTLNNYGVFGVDGSTPIINHPEAALLGVGRIVDKPWVVDGQLAVRKVTQLSLTFDHRVCDGGVAGGFLRHVADCVERPALLIANT</sequence>
<keyword evidence="5 6" id="KW-0012">Acyltransferase</keyword>
<dbReference type="InterPro" id="IPR004167">
    <property type="entry name" value="PSBD"/>
</dbReference>
<dbReference type="GO" id="GO:0016407">
    <property type="term" value="F:acetyltransferase activity"/>
    <property type="evidence" value="ECO:0007669"/>
    <property type="project" value="TreeGrafter"/>
</dbReference>
<dbReference type="AlphaFoldDB" id="A0A7L6BET8"/>
<evidence type="ECO:0000256" key="1">
    <source>
        <dbReference type="ARBA" id="ARBA00001938"/>
    </source>
</evidence>
<dbReference type="InterPro" id="IPR011053">
    <property type="entry name" value="Single_hybrid_motif"/>
</dbReference>
<dbReference type="PANTHER" id="PTHR43178:SF5">
    <property type="entry name" value="LIPOAMIDE ACYLTRANSFERASE COMPONENT OF BRANCHED-CHAIN ALPHA-KETO ACID DEHYDROGENASE COMPLEX, MITOCHONDRIAL"/>
    <property type="match status" value="1"/>
</dbReference>
<name>A0A7L6BET8_9ACTN</name>